<dbReference type="RefSeq" id="WP_194847852.1">
    <property type="nucleotide sequence ID" value="NZ_JAAEJV010000027.1"/>
</dbReference>
<sequence length="375" mass="42235">MKTLLSLIITSTFFITGCHVSSRTSMYGSGGRTSYNVAAQNTTNQELLLNLVRLRYSDTPYFLELNGITTQFNFTGKLLPSIKIPGFNQDNPAALGGDFAWSNQPTIQYSPLEGKDFAIQLMQPLDLRIIQGLLLTGWDVDRVFRLLIQNMADIPNANAASGPIPVRPPHYKKFFECLTLLRHFQTLGQLQVGVRFIPHHGDHDLSEEDACKERPNTIQISFPAESVQAERLADLLEGVSKRKGRYVLNMRQAFNEQAEIGIMTRSLLSAMYYLSLGVQVPLRDLQAGIVATTQNVDGSMFDWGEVVGDLFEIHWSLHRPDHAYLAVAYRGYWFYIDDSDVNSKRTFVLLQQIYNLQARQQDKESPILSIPLGSG</sequence>
<name>A0ABS0AZH9_9BACT</name>
<proteinExistence type="predicted"/>
<protein>
    <submittedName>
        <fullName evidence="1">Uncharacterized protein</fullName>
    </submittedName>
</protein>
<evidence type="ECO:0000313" key="1">
    <source>
        <dbReference type="EMBL" id="MBF5059546.1"/>
    </source>
</evidence>
<evidence type="ECO:0000313" key="2">
    <source>
        <dbReference type="Proteomes" id="UP001194714"/>
    </source>
</evidence>
<organism evidence="1 2">
    <name type="scientific">Candidatus Neptunichlamydia vexilliferae</name>
    <dbReference type="NCBI Taxonomy" id="1651774"/>
    <lineage>
        <taxon>Bacteria</taxon>
        <taxon>Pseudomonadati</taxon>
        <taxon>Chlamydiota</taxon>
        <taxon>Chlamydiia</taxon>
        <taxon>Parachlamydiales</taxon>
        <taxon>Simkaniaceae</taxon>
        <taxon>Candidatus Neptunichlamydia</taxon>
    </lineage>
</organism>
<dbReference type="Proteomes" id="UP001194714">
    <property type="component" value="Unassembled WGS sequence"/>
</dbReference>
<reference evidence="1 2" key="1">
    <citation type="submission" date="2020-01" db="EMBL/GenBank/DDBJ databases">
        <title>Draft genome sequence of Cand. Neptunochlamydia vexilliferae K9.</title>
        <authorList>
            <person name="Schulz F."/>
            <person name="Koestlbacher S."/>
            <person name="Wascher F."/>
            <person name="Pizzetti I."/>
            <person name="Horn M."/>
        </authorList>
    </citation>
    <scope>NUCLEOTIDE SEQUENCE [LARGE SCALE GENOMIC DNA]</scope>
    <source>
        <strain evidence="1 2">K9</strain>
    </source>
</reference>
<dbReference type="PROSITE" id="PS51257">
    <property type="entry name" value="PROKAR_LIPOPROTEIN"/>
    <property type="match status" value="1"/>
</dbReference>
<comment type="caution">
    <text evidence="1">The sequence shown here is derived from an EMBL/GenBank/DDBJ whole genome shotgun (WGS) entry which is preliminary data.</text>
</comment>
<gene>
    <name evidence="1" type="ORF">NEPTK9_001060</name>
</gene>
<dbReference type="EMBL" id="JAAEJV010000027">
    <property type="protein sequence ID" value="MBF5059546.1"/>
    <property type="molecule type" value="Genomic_DNA"/>
</dbReference>
<accession>A0ABS0AZH9</accession>
<keyword evidence="2" id="KW-1185">Reference proteome</keyword>